<evidence type="ECO:0008006" key="4">
    <source>
        <dbReference type="Google" id="ProtNLM"/>
    </source>
</evidence>
<evidence type="ECO:0000256" key="1">
    <source>
        <dbReference type="SAM" id="MobiDB-lite"/>
    </source>
</evidence>
<protein>
    <recommendedName>
        <fullName evidence="4">F-box domain-containing protein</fullName>
    </recommendedName>
</protein>
<dbReference type="GeneID" id="17278683"/>
<name>A0A0D3KCC8_EMIH1</name>
<evidence type="ECO:0000313" key="3">
    <source>
        <dbReference type="Proteomes" id="UP000013827"/>
    </source>
</evidence>
<dbReference type="PaxDb" id="2903-EOD33413"/>
<dbReference type="AlphaFoldDB" id="A0A0D3KCC8"/>
<feature type="region of interest" description="Disordered" evidence="1">
    <location>
        <begin position="221"/>
        <end position="241"/>
    </location>
</feature>
<proteinExistence type="predicted"/>
<dbReference type="SUPFAM" id="SSF81383">
    <property type="entry name" value="F-box domain"/>
    <property type="match status" value="1"/>
</dbReference>
<dbReference type="HOGENOM" id="CLU_851512_0_0_1"/>
<organism evidence="2 3">
    <name type="scientific">Emiliania huxleyi (strain CCMP1516)</name>
    <dbReference type="NCBI Taxonomy" id="280463"/>
    <lineage>
        <taxon>Eukaryota</taxon>
        <taxon>Haptista</taxon>
        <taxon>Haptophyta</taxon>
        <taxon>Prymnesiophyceae</taxon>
        <taxon>Isochrysidales</taxon>
        <taxon>Noelaerhabdaceae</taxon>
        <taxon>Emiliania</taxon>
    </lineage>
</organism>
<dbReference type="RefSeq" id="XP_005785842.1">
    <property type="nucleotide sequence ID" value="XM_005785785.1"/>
</dbReference>
<dbReference type="EnsemblProtists" id="EOD33413">
    <property type="protein sequence ID" value="EOD33413"/>
    <property type="gene ID" value="EMIHUDRAFT_455819"/>
</dbReference>
<reference evidence="2" key="2">
    <citation type="submission" date="2024-10" db="UniProtKB">
        <authorList>
            <consortium name="EnsemblProtists"/>
        </authorList>
    </citation>
    <scope>IDENTIFICATION</scope>
</reference>
<dbReference type="KEGG" id="ehx:EMIHUDRAFT_455819"/>
<dbReference type="Proteomes" id="UP000013827">
    <property type="component" value="Unassembled WGS sequence"/>
</dbReference>
<feature type="compositionally biased region" description="Low complexity" evidence="1">
    <location>
        <begin position="228"/>
        <end position="241"/>
    </location>
</feature>
<keyword evidence="3" id="KW-1185">Reference proteome</keyword>
<accession>A0A0D3KCC8</accession>
<evidence type="ECO:0000313" key="2">
    <source>
        <dbReference type="EnsemblProtists" id="EOD33413"/>
    </source>
</evidence>
<dbReference type="InterPro" id="IPR036047">
    <property type="entry name" value="F-box-like_dom_sf"/>
</dbReference>
<sequence>MNVDELPAAASSAFVDVLSVVLRHADWRARGAAPAVCCSWRQALKGEAHWRAMCLRLRDECLLFVPEGFRPSVDWRAHFHELWRRRNLWEPDGGSVPAEAFSVSVCARFRPTVKTAGGSDAAGAGDAMTMPFHQRVAVVRAKHGCSQAKAMKLVMMREAKSGASKSDPWSTDVAVAQRPSDASLAALEAQRQAAAAAHLAAVDDEQVARSQHLKPHLYGRLRKKGRPGEAAGGESSSSCAAGGRCSAAEAAVQQVEEVEGSAGIVQVTPLHPGTGEPEVCAFFDTLAGGEARGVQPVSVHLVRAHPSLARRRGAFVVFPSSEQADLS</sequence>
<reference evidence="3" key="1">
    <citation type="journal article" date="2013" name="Nature">
        <title>Pan genome of the phytoplankton Emiliania underpins its global distribution.</title>
        <authorList>
            <person name="Read B.A."/>
            <person name="Kegel J."/>
            <person name="Klute M.J."/>
            <person name="Kuo A."/>
            <person name="Lefebvre S.C."/>
            <person name="Maumus F."/>
            <person name="Mayer C."/>
            <person name="Miller J."/>
            <person name="Monier A."/>
            <person name="Salamov A."/>
            <person name="Young J."/>
            <person name="Aguilar M."/>
            <person name="Claverie J.M."/>
            <person name="Frickenhaus S."/>
            <person name="Gonzalez K."/>
            <person name="Herman E.K."/>
            <person name="Lin Y.C."/>
            <person name="Napier J."/>
            <person name="Ogata H."/>
            <person name="Sarno A.F."/>
            <person name="Shmutz J."/>
            <person name="Schroeder D."/>
            <person name="de Vargas C."/>
            <person name="Verret F."/>
            <person name="von Dassow P."/>
            <person name="Valentin K."/>
            <person name="Van de Peer Y."/>
            <person name="Wheeler G."/>
            <person name="Dacks J.B."/>
            <person name="Delwiche C.F."/>
            <person name="Dyhrman S.T."/>
            <person name="Glockner G."/>
            <person name="John U."/>
            <person name="Richards T."/>
            <person name="Worden A.Z."/>
            <person name="Zhang X."/>
            <person name="Grigoriev I.V."/>
            <person name="Allen A.E."/>
            <person name="Bidle K."/>
            <person name="Borodovsky M."/>
            <person name="Bowler C."/>
            <person name="Brownlee C."/>
            <person name="Cock J.M."/>
            <person name="Elias M."/>
            <person name="Gladyshev V.N."/>
            <person name="Groth M."/>
            <person name="Guda C."/>
            <person name="Hadaegh A."/>
            <person name="Iglesias-Rodriguez M.D."/>
            <person name="Jenkins J."/>
            <person name="Jones B.M."/>
            <person name="Lawson T."/>
            <person name="Leese F."/>
            <person name="Lindquist E."/>
            <person name="Lobanov A."/>
            <person name="Lomsadze A."/>
            <person name="Malik S.B."/>
            <person name="Marsh M.E."/>
            <person name="Mackinder L."/>
            <person name="Mock T."/>
            <person name="Mueller-Roeber B."/>
            <person name="Pagarete A."/>
            <person name="Parker M."/>
            <person name="Probert I."/>
            <person name="Quesneville H."/>
            <person name="Raines C."/>
            <person name="Rensing S.A."/>
            <person name="Riano-Pachon D.M."/>
            <person name="Richier S."/>
            <person name="Rokitta S."/>
            <person name="Shiraiwa Y."/>
            <person name="Soanes D.M."/>
            <person name="van der Giezen M."/>
            <person name="Wahlund T.M."/>
            <person name="Williams B."/>
            <person name="Wilson W."/>
            <person name="Wolfe G."/>
            <person name="Wurch L.L."/>
        </authorList>
    </citation>
    <scope>NUCLEOTIDE SEQUENCE</scope>
</reference>